<comment type="caution">
    <text evidence="3">The sequence shown here is derived from an EMBL/GenBank/DDBJ whole genome shotgun (WGS) entry which is preliminary data.</text>
</comment>
<dbReference type="AlphaFoldDB" id="A0AAD8S2L2"/>
<dbReference type="InterPro" id="IPR025452">
    <property type="entry name" value="DUF4218"/>
</dbReference>
<accession>A0AAD8S2L2</accession>
<feature type="domain" description="DUF4218" evidence="2">
    <location>
        <begin position="20"/>
        <end position="56"/>
    </location>
</feature>
<feature type="region of interest" description="Disordered" evidence="1">
    <location>
        <begin position="72"/>
        <end position="109"/>
    </location>
</feature>
<name>A0AAD8S2L2_LOLMU</name>
<evidence type="ECO:0000313" key="4">
    <source>
        <dbReference type="Proteomes" id="UP001231189"/>
    </source>
</evidence>
<evidence type="ECO:0000259" key="2">
    <source>
        <dbReference type="Pfam" id="PF13960"/>
    </source>
</evidence>
<sequence length="146" mass="15687">MDDHVRETLFGLCNFFDVISRKSIGVKQLNRLQEEIVEILCELEIYFPPAFFDIMVGSIKVPSAGASNSIFNASPSPDLVTPPPTIAAGQPMELDEPVPPADPAEATKAQPAAVVLHNAPEPQKIDRPAATVSTLAQLNAITKVLN</sequence>
<evidence type="ECO:0000313" key="3">
    <source>
        <dbReference type="EMBL" id="KAK1644317.1"/>
    </source>
</evidence>
<dbReference type="Proteomes" id="UP001231189">
    <property type="component" value="Unassembled WGS sequence"/>
</dbReference>
<organism evidence="3 4">
    <name type="scientific">Lolium multiflorum</name>
    <name type="common">Italian ryegrass</name>
    <name type="synonym">Lolium perenne subsp. multiflorum</name>
    <dbReference type="NCBI Taxonomy" id="4521"/>
    <lineage>
        <taxon>Eukaryota</taxon>
        <taxon>Viridiplantae</taxon>
        <taxon>Streptophyta</taxon>
        <taxon>Embryophyta</taxon>
        <taxon>Tracheophyta</taxon>
        <taxon>Spermatophyta</taxon>
        <taxon>Magnoliopsida</taxon>
        <taxon>Liliopsida</taxon>
        <taxon>Poales</taxon>
        <taxon>Poaceae</taxon>
        <taxon>BOP clade</taxon>
        <taxon>Pooideae</taxon>
        <taxon>Poodae</taxon>
        <taxon>Poeae</taxon>
        <taxon>Poeae Chloroplast Group 2 (Poeae type)</taxon>
        <taxon>Loliodinae</taxon>
        <taxon>Loliinae</taxon>
        <taxon>Lolium</taxon>
    </lineage>
</organism>
<proteinExistence type="predicted"/>
<dbReference type="Pfam" id="PF13960">
    <property type="entry name" value="DUF4218"/>
    <property type="match status" value="1"/>
</dbReference>
<protein>
    <recommendedName>
        <fullName evidence="2">DUF4218 domain-containing protein</fullName>
    </recommendedName>
</protein>
<reference evidence="3" key="1">
    <citation type="submission" date="2023-07" db="EMBL/GenBank/DDBJ databases">
        <title>A chromosome-level genome assembly of Lolium multiflorum.</title>
        <authorList>
            <person name="Chen Y."/>
            <person name="Copetti D."/>
            <person name="Kolliker R."/>
            <person name="Studer B."/>
        </authorList>
    </citation>
    <scope>NUCLEOTIDE SEQUENCE</scope>
    <source>
        <strain evidence="3">02402/16</strain>
        <tissue evidence="3">Leaf</tissue>
    </source>
</reference>
<dbReference type="EMBL" id="JAUUTY010000004">
    <property type="protein sequence ID" value="KAK1644317.1"/>
    <property type="molecule type" value="Genomic_DNA"/>
</dbReference>
<evidence type="ECO:0000256" key="1">
    <source>
        <dbReference type="SAM" id="MobiDB-lite"/>
    </source>
</evidence>
<gene>
    <name evidence="3" type="ORF">QYE76_062122</name>
</gene>
<keyword evidence="4" id="KW-1185">Reference proteome</keyword>